<dbReference type="RefSeq" id="XP_039121357.1">
    <property type="nucleotide sequence ID" value="XM_039265423.1"/>
</dbReference>
<evidence type="ECO:0000256" key="8">
    <source>
        <dbReference type="ARBA" id="ARBA00023268"/>
    </source>
</evidence>
<evidence type="ECO:0000256" key="2">
    <source>
        <dbReference type="ARBA" id="ARBA00022679"/>
    </source>
</evidence>
<feature type="domain" description="Reverse transcriptase" evidence="10">
    <location>
        <begin position="632"/>
        <end position="811"/>
    </location>
</feature>
<dbReference type="Gene3D" id="3.10.10.10">
    <property type="entry name" value="HIV Type 1 Reverse Transcriptase, subunit A, domain 1"/>
    <property type="match status" value="1"/>
</dbReference>
<dbReference type="InterPro" id="IPR000477">
    <property type="entry name" value="RT_dom"/>
</dbReference>
<dbReference type="Gene3D" id="1.10.340.70">
    <property type="match status" value="1"/>
</dbReference>
<dbReference type="CDD" id="cd00303">
    <property type="entry name" value="retropepsin_like"/>
    <property type="match status" value="1"/>
</dbReference>
<dbReference type="PANTHER" id="PTHR37984">
    <property type="entry name" value="PROTEIN CBG26694"/>
    <property type="match status" value="1"/>
</dbReference>
<dbReference type="GO" id="GO:0006508">
    <property type="term" value="P:proteolysis"/>
    <property type="evidence" value="ECO:0007669"/>
    <property type="project" value="UniProtKB-KW"/>
</dbReference>
<evidence type="ECO:0000256" key="6">
    <source>
        <dbReference type="ARBA" id="ARBA00022801"/>
    </source>
</evidence>
<dbReference type="Pfam" id="PF17919">
    <property type="entry name" value="RT_RNaseH_2"/>
    <property type="match status" value="1"/>
</dbReference>
<dbReference type="PROSITE" id="PS50878">
    <property type="entry name" value="RT_POL"/>
    <property type="match status" value="1"/>
</dbReference>
<dbReference type="InterPro" id="IPR050951">
    <property type="entry name" value="Retrovirus_Pol_polyprotein"/>
</dbReference>
<keyword evidence="4" id="KW-0540">Nuclease</keyword>
<evidence type="ECO:0000313" key="11">
    <source>
        <dbReference type="Proteomes" id="UP001515500"/>
    </source>
</evidence>
<name>A0AB40B275_DIOCR</name>
<dbReference type="InterPro" id="IPR041577">
    <property type="entry name" value="RT_RNaseH_2"/>
</dbReference>
<keyword evidence="5" id="KW-0255">Endonuclease</keyword>
<organism evidence="11 12">
    <name type="scientific">Dioscorea cayennensis subsp. rotundata</name>
    <name type="common">White Guinea yam</name>
    <name type="synonym">Dioscorea rotundata</name>
    <dbReference type="NCBI Taxonomy" id="55577"/>
    <lineage>
        <taxon>Eukaryota</taxon>
        <taxon>Viridiplantae</taxon>
        <taxon>Streptophyta</taxon>
        <taxon>Embryophyta</taxon>
        <taxon>Tracheophyta</taxon>
        <taxon>Spermatophyta</taxon>
        <taxon>Magnoliopsida</taxon>
        <taxon>Liliopsida</taxon>
        <taxon>Dioscoreales</taxon>
        <taxon>Dioscoreaceae</taxon>
        <taxon>Dioscorea</taxon>
    </lineage>
</organism>
<keyword evidence="2" id="KW-0808">Transferase</keyword>
<dbReference type="InterPro" id="IPR021109">
    <property type="entry name" value="Peptidase_aspartic_dom_sf"/>
</dbReference>
<evidence type="ECO:0000259" key="10">
    <source>
        <dbReference type="PROSITE" id="PS50878"/>
    </source>
</evidence>
<dbReference type="Gene3D" id="2.40.70.10">
    <property type="entry name" value="Acid Proteases"/>
    <property type="match status" value="1"/>
</dbReference>
<reference evidence="12" key="1">
    <citation type="submission" date="2025-08" db="UniProtKB">
        <authorList>
            <consortium name="RefSeq"/>
        </authorList>
    </citation>
    <scope>IDENTIFICATION</scope>
</reference>
<gene>
    <name evidence="12" type="primary">LOC120258078</name>
</gene>
<dbReference type="FunFam" id="3.10.10.10:FF:000007">
    <property type="entry name" value="Retrovirus-related Pol polyprotein from transposon 17.6-like Protein"/>
    <property type="match status" value="1"/>
</dbReference>
<evidence type="ECO:0000256" key="3">
    <source>
        <dbReference type="ARBA" id="ARBA00022695"/>
    </source>
</evidence>
<dbReference type="Pfam" id="PF08284">
    <property type="entry name" value="RVP_2"/>
    <property type="match status" value="1"/>
</dbReference>
<dbReference type="InterPro" id="IPR043502">
    <property type="entry name" value="DNA/RNA_pol_sf"/>
</dbReference>
<dbReference type="GO" id="GO:0008233">
    <property type="term" value="F:peptidase activity"/>
    <property type="evidence" value="ECO:0007669"/>
    <property type="project" value="UniProtKB-KW"/>
</dbReference>
<dbReference type="InterPro" id="IPR005162">
    <property type="entry name" value="Retrotrans_gag_dom"/>
</dbReference>
<dbReference type="InterPro" id="IPR041588">
    <property type="entry name" value="Integrase_H2C2"/>
</dbReference>
<dbReference type="Pfam" id="PF03732">
    <property type="entry name" value="Retrotrans_gag"/>
    <property type="match status" value="1"/>
</dbReference>
<dbReference type="AlphaFoldDB" id="A0AB40B275"/>
<proteinExistence type="predicted"/>
<dbReference type="GO" id="GO:0003964">
    <property type="term" value="F:RNA-directed DNA polymerase activity"/>
    <property type="evidence" value="ECO:0007669"/>
    <property type="project" value="UniProtKB-KW"/>
</dbReference>
<dbReference type="GeneID" id="120258078"/>
<sequence>MTDGMVTRARAVDDQLSAMAEQLARHDAALTKLDSLCSTVQLHSDSFEVLRKTQAESFEALRSSMASQQNILTEMMIKLQSLDRSTSSSSQPPLLPLPSPPLHPHHPHLALPSPSFQSNSSGSFNRPPKIIVPAFSGEDVMGWLFQMNHYFVFNHIPDDQRLDIATFYMAGPALQWFQWLHSTSQLSNWESFVRQIELRFGPSSFINHEARLFKLRQTSTVTAYLQEFEGLSNRVPGLSQQSLLNCFLSGLRDEIQRELYMVKPTSLHDAMGLARLVEDKCNAGRLSFNRPPYPRLLPAPSTPPGPRPAPLPIKRLSPAEMAARREKGLCFNCDAKFVPGHKCKPAVFLCLLVDAEDPPPADVEPAPDESTPLPTTPEEEMVIPEEPSISFHALMGQLVPSTLKLAGTINGHNVVVLVDGGSTNNFIQSRLAAHLHLPIQASAHMRVTVGNGDALSCGGECIGVPLMIGGATFNVDLLLLPIYGADLVLGVQWMLRLGPILFDYENLWMEFNYNGNRVRLTGLTQPQFNLIRTAALQKSGSDNMQFYHLTITSSDPHPIPLDSDAPLSFINAVSSLLREFTEVFSTPAGLPPGREHDHHIPLLPGAPPVNVRPYRYPYFQKSEIEKLVGEMMTDGLIRPSTSPFSSPVLLVKKKDGTWRFCVDYRALNAVTVKDRFPIPTVEELLDEIAGSCVFSKLDLRSGYHQIRIHPTDVEKTAFRTHDGHYEFLVMPFGLTNAPSTFQSLMNSIFRQVLRKFVLVFFDDILVYSPDWNSHVGHLRDVLERLRNHRLFAKLSKCEFGCTKIGYLGHVISGDGVAVDQDKIQTIQDWPLPTSVKGLRGFLGLCGYYRRFVAHYATLAAPLTELLRKDAFIWTSSATQAFEQLKEALTRTPVLQLPNFNEPFVVQTDASGTGVGAILMQQGHPLAYFLVVYQIRAFKPLPHTPGRCLLSQRQSRNGVSIFSVGALQFRPTIAAFVHCYTGPFKLQTNSGSLNGPADALSRVQGVSYHSLFASSQPHPIIWDALRHAYAAHPETTQLISAVIANPGDHPNYAIRDGILFFNNKVCIPDESALIPLLLAEFHATPSGGHAGIQRTMARITSVFHWPGMLKTVRDFVSQCPTCRASKPL</sequence>
<protein>
    <submittedName>
        <fullName evidence="12">Uncharacterized protein LOC120258078</fullName>
    </submittedName>
</protein>
<evidence type="ECO:0000313" key="12">
    <source>
        <dbReference type="RefSeq" id="XP_039121357.1"/>
    </source>
</evidence>
<dbReference type="SUPFAM" id="SSF50630">
    <property type="entry name" value="Acid proteases"/>
    <property type="match status" value="1"/>
</dbReference>
<dbReference type="PANTHER" id="PTHR37984:SF5">
    <property type="entry name" value="PROTEIN NYNRIN-LIKE"/>
    <property type="match status" value="1"/>
</dbReference>
<feature type="compositionally biased region" description="Low complexity" evidence="9">
    <location>
        <begin position="109"/>
        <end position="122"/>
    </location>
</feature>
<feature type="region of interest" description="Disordered" evidence="9">
    <location>
        <begin position="292"/>
        <end position="311"/>
    </location>
</feature>
<evidence type="ECO:0000256" key="5">
    <source>
        <dbReference type="ARBA" id="ARBA00022759"/>
    </source>
</evidence>
<dbReference type="SUPFAM" id="SSF56672">
    <property type="entry name" value="DNA/RNA polymerases"/>
    <property type="match status" value="1"/>
</dbReference>
<keyword evidence="8" id="KW-0511">Multifunctional enzyme</keyword>
<keyword evidence="6" id="KW-0378">Hydrolase</keyword>
<dbReference type="CDD" id="cd01647">
    <property type="entry name" value="RT_LTR"/>
    <property type="match status" value="1"/>
</dbReference>
<dbReference type="Proteomes" id="UP001515500">
    <property type="component" value="Chromosome 4"/>
</dbReference>
<evidence type="ECO:0000256" key="9">
    <source>
        <dbReference type="SAM" id="MobiDB-lite"/>
    </source>
</evidence>
<keyword evidence="11" id="KW-1185">Reference proteome</keyword>
<dbReference type="GO" id="GO:0004519">
    <property type="term" value="F:endonuclease activity"/>
    <property type="evidence" value="ECO:0007669"/>
    <property type="project" value="UniProtKB-KW"/>
</dbReference>
<evidence type="ECO:0000256" key="4">
    <source>
        <dbReference type="ARBA" id="ARBA00022722"/>
    </source>
</evidence>
<dbReference type="Gene3D" id="3.30.70.270">
    <property type="match status" value="2"/>
</dbReference>
<dbReference type="Pfam" id="PF00078">
    <property type="entry name" value="RVT_1"/>
    <property type="match status" value="1"/>
</dbReference>
<feature type="region of interest" description="Disordered" evidence="9">
    <location>
        <begin position="82"/>
        <end position="122"/>
    </location>
</feature>
<dbReference type="Pfam" id="PF17921">
    <property type="entry name" value="Integrase_H2C2"/>
    <property type="match status" value="1"/>
</dbReference>
<dbReference type="InterPro" id="IPR043128">
    <property type="entry name" value="Rev_trsase/Diguanyl_cyclase"/>
</dbReference>
<dbReference type="FunFam" id="3.30.70.270:FF:000020">
    <property type="entry name" value="Transposon Tf2-6 polyprotein-like Protein"/>
    <property type="match status" value="1"/>
</dbReference>
<evidence type="ECO:0000256" key="7">
    <source>
        <dbReference type="ARBA" id="ARBA00022918"/>
    </source>
</evidence>
<keyword evidence="7" id="KW-0695">RNA-directed DNA polymerase</keyword>
<keyword evidence="1" id="KW-0645">Protease</keyword>
<evidence type="ECO:0000256" key="1">
    <source>
        <dbReference type="ARBA" id="ARBA00022670"/>
    </source>
</evidence>
<feature type="compositionally biased region" description="Pro residues" evidence="9">
    <location>
        <begin position="93"/>
        <end position="102"/>
    </location>
</feature>
<keyword evidence="3" id="KW-0548">Nucleotidyltransferase</keyword>
<accession>A0AB40B275</accession>